<keyword evidence="4" id="KW-1185">Reference proteome</keyword>
<evidence type="ECO:0000313" key="4">
    <source>
        <dbReference type="Proteomes" id="UP000186141"/>
    </source>
</evidence>
<protein>
    <submittedName>
        <fullName evidence="3">Sarcosine oxidase subunit beta</fullName>
    </submittedName>
</protein>
<dbReference type="Pfam" id="PF01266">
    <property type="entry name" value="DAO"/>
    <property type="match status" value="1"/>
</dbReference>
<dbReference type="STRING" id="1086013.SAMN05421774_11031"/>
<evidence type="ECO:0000313" key="3">
    <source>
        <dbReference type="EMBL" id="SIT21539.1"/>
    </source>
</evidence>
<dbReference type="PANTHER" id="PTHR13847">
    <property type="entry name" value="SARCOSINE DEHYDROGENASE-RELATED"/>
    <property type="match status" value="1"/>
</dbReference>
<dbReference type="AlphaFoldDB" id="A0A1N7QFJ9"/>
<feature type="domain" description="FAD dependent oxidoreductase" evidence="2">
    <location>
        <begin position="5"/>
        <end position="349"/>
    </location>
</feature>
<dbReference type="InterPro" id="IPR006076">
    <property type="entry name" value="FAD-dep_OxRdtase"/>
</dbReference>
<proteinExistence type="predicted"/>
<dbReference type="Gene3D" id="3.50.50.60">
    <property type="entry name" value="FAD/NAD(P)-binding domain"/>
    <property type="match status" value="1"/>
</dbReference>
<accession>A0A1N7QFJ9</accession>
<name>A0A1N7QFJ9_9RHOB</name>
<dbReference type="SUPFAM" id="SSF51905">
    <property type="entry name" value="FAD/NAD(P)-binding domain"/>
    <property type="match status" value="1"/>
</dbReference>
<dbReference type="GO" id="GO:0016491">
    <property type="term" value="F:oxidoreductase activity"/>
    <property type="evidence" value="ECO:0007669"/>
    <property type="project" value="UniProtKB-KW"/>
</dbReference>
<dbReference type="RefSeq" id="WP_076533816.1">
    <property type="nucleotide sequence ID" value="NZ_BMEH01000010.1"/>
</dbReference>
<organism evidence="3 4">
    <name type="scientific">Gemmobacter megaterium</name>
    <dbReference type="NCBI Taxonomy" id="1086013"/>
    <lineage>
        <taxon>Bacteria</taxon>
        <taxon>Pseudomonadati</taxon>
        <taxon>Pseudomonadota</taxon>
        <taxon>Alphaproteobacteria</taxon>
        <taxon>Rhodobacterales</taxon>
        <taxon>Paracoccaceae</taxon>
        <taxon>Gemmobacter</taxon>
    </lineage>
</organism>
<dbReference type="InterPro" id="IPR036188">
    <property type="entry name" value="FAD/NAD-bd_sf"/>
</dbReference>
<gene>
    <name evidence="3" type="ORF">SAMN05421774_11031</name>
</gene>
<keyword evidence="1" id="KW-0560">Oxidoreductase</keyword>
<evidence type="ECO:0000256" key="1">
    <source>
        <dbReference type="ARBA" id="ARBA00023002"/>
    </source>
</evidence>
<evidence type="ECO:0000259" key="2">
    <source>
        <dbReference type="Pfam" id="PF01266"/>
    </source>
</evidence>
<dbReference type="Proteomes" id="UP000186141">
    <property type="component" value="Unassembled WGS sequence"/>
</dbReference>
<dbReference type="EMBL" id="FTOT01000010">
    <property type="protein sequence ID" value="SIT21539.1"/>
    <property type="molecule type" value="Genomic_DNA"/>
</dbReference>
<dbReference type="GO" id="GO:0005737">
    <property type="term" value="C:cytoplasm"/>
    <property type="evidence" value="ECO:0007669"/>
    <property type="project" value="TreeGrafter"/>
</dbReference>
<dbReference type="Gene3D" id="3.30.9.10">
    <property type="entry name" value="D-Amino Acid Oxidase, subunit A, domain 2"/>
    <property type="match status" value="1"/>
</dbReference>
<dbReference type="PANTHER" id="PTHR13847:SF287">
    <property type="entry name" value="FAD-DEPENDENT OXIDOREDUCTASE DOMAIN-CONTAINING PROTEIN 1"/>
    <property type="match status" value="1"/>
</dbReference>
<reference evidence="3 4" key="1">
    <citation type="submission" date="2017-01" db="EMBL/GenBank/DDBJ databases">
        <authorList>
            <person name="Mah S.A."/>
            <person name="Swanson W.J."/>
            <person name="Moy G.W."/>
            <person name="Vacquier V.D."/>
        </authorList>
    </citation>
    <scope>NUCLEOTIDE SEQUENCE [LARGE SCALE GENOMIC DNA]</scope>
    <source>
        <strain evidence="3 4">DSM 26375</strain>
    </source>
</reference>
<sequence length="374" mass="38806">MTHPDVLIVGGGLHGLSAALHLARAGARVQVLERRFVGRHASGASAAGVRTLGRNPLELPLSVIAMQMWHEIAALVGDDCGFAAHGQLRVFSTDAQAARERARLAALQAAGHDTETLIDQQQLRALVPGINPRFIGACHAPRDGAADPHRTLIAFRAAAEAAGVHLREGAGVQSLTREGGHWRAETGAGTVRAATIINAAGAWGARVADLVGETIPLSAKASMMMVTERIEAVIRPVVSIVGRSLSFKQSSQGTLVLGGGIQGRYDLDREETLLDFRALAAGAAAACELMPAVGGARITRCWSGLEGKTADLLPVIGPSTLAEGMYHVFGFSGHGFQLVPAAGAAVAEMVGTGRVPATLTPFSAARFNSRDVAA</sequence>
<dbReference type="OrthoDB" id="9806452at2"/>